<dbReference type="InterPro" id="IPR035897">
    <property type="entry name" value="Toll_tir_struct_dom_sf"/>
</dbReference>
<dbReference type="PANTHER" id="PTHR32472:SF11">
    <property type="entry name" value="DISEASE RESISTANCE PROTEIN (TIR-NBS CLASS)"/>
    <property type="match status" value="1"/>
</dbReference>
<sequence>MDLTQDSNRVGSQLQAVTLRNLSSSSSAFYSACQSPFFSPSSPASQLSESKRSDNVDSAALNEKQISPCLQIRGHVHSAGAGCTMPEVGHDSVTSACVDGRETFNLHSSAGDSNSLLSLFRNDYASVFGHRERLNKTGCDTAAPCTPSPASVSCSRMRSYDVFIGLHSSKSSLLRFAHWLQADLEVQGISCFVCDRARCRSSRKHGIVDKAMDASTFGVAILTRESFRNPYAIEEMRFFSGKKNLVPIYFEVGPADCLVRDIVERRGEMWDTHGGELWHAYGGLENEWKEAVSAITRDDDWRLEGQDGNWRDCIFRTVTLMALRLGRRSVVDRLTKWREMVDREEFPFPRNYHFVGRLKELSELEFILFGDVSGERKKDYFDLHTRPRKKSSKFGCTKSSLAARRRTSLRMDGGSRKGKEPVEWKESENEIEFQNCNYTLLQKQSMKVKNKRCRTERFSRIQYGKGIACVSGESGIGKSELLLEFAYRYHQCYKMVLWIGGESKYLRQNYLNLWSFLEVDVGIENCVDNNRNKSFEEQEEAAIFRVRKELMRNIPFLVIIDNLESEKDWWDNKLVMDLLPRFGCETHIIVSTSLPRVFNLEPLKLSYLSGVEAIALMQRDHKDYSSADIDALRVMEEKLARSTLGLAIVGAILSELPVSPGRLLDTINRMPVVDLPSNGRRSDLLRGKAVLLQLLEFCFSVFDLADGPRSLATLMVFAGGWFAPAPLPVSLLTIAAQKILEKNKGSWVCGKILGCLTCGFSASYSKRSEAEAVSLLVRFRIARVCNKVGHIHFNELIKHYARERALGGEPEAMVQAVISHGSIHLHSEHFWASCFLIFGFGNPTIVKPKVSDLLAFMKEVVLPLAVRTFVTFSRCTSALELLRLSVNVLEAVDQEFVTPVKNWLDRSVCWRPVQTNAQLNPCLWQELALLRATALETRAKLMLRGGEYGAADDLIRKSIFIRTSISGEDHLETRNARETLSKITRLVANVQIHTS</sequence>
<dbReference type="InterPro" id="IPR000157">
    <property type="entry name" value="TIR_dom"/>
</dbReference>
<dbReference type="Gramene" id="Kaladp0026s0040.3.v1.1">
    <property type="protein sequence ID" value="Kaladp0026s0040.3.v1.1.CDS.1"/>
    <property type="gene ID" value="Kaladp0026s0040.v1.1"/>
</dbReference>
<evidence type="ECO:0000259" key="1">
    <source>
        <dbReference type="PROSITE" id="PS50104"/>
    </source>
</evidence>
<evidence type="ECO:0000313" key="2">
    <source>
        <dbReference type="EnsemblPlants" id="Kaladp0026s0040.2.v1.1.CDS.1"/>
    </source>
</evidence>
<dbReference type="EnsemblPlants" id="Kaladp0026s0040.2.v1.1">
    <property type="protein sequence ID" value="Kaladp0026s0040.2.v1.1.CDS.1"/>
    <property type="gene ID" value="Kaladp0026s0040.v1.1"/>
</dbReference>
<dbReference type="EnsemblPlants" id="Kaladp0026s0040.3.v1.1">
    <property type="protein sequence ID" value="Kaladp0026s0040.3.v1.1.CDS.1"/>
    <property type="gene ID" value="Kaladp0026s0040.v1.1"/>
</dbReference>
<keyword evidence="3" id="KW-1185">Reference proteome</keyword>
<accession>A0A7N0T9I6</accession>
<dbReference type="InterPro" id="IPR058874">
    <property type="entry name" value="WHD_plant"/>
</dbReference>
<dbReference type="Gene3D" id="3.40.50.10140">
    <property type="entry name" value="Toll/interleukin-1 receptor homology (TIR) domain"/>
    <property type="match status" value="1"/>
</dbReference>
<dbReference type="Pfam" id="PF25895">
    <property type="entry name" value="WHD_plant_disease"/>
    <property type="match status" value="1"/>
</dbReference>
<dbReference type="OMA" id="HSFRQNT"/>
<dbReference type="EnsemblPlants" id="Kaladp0026s0040.1.v1.1">
    <property type="protein sequence ID" value="Kaladp0026s0040.1.v1.1.CDS.1"/>
    <property type="gene ID" value="Kaladp0026s0040.v1.1"/>
</dbReference>
<dbReference type="PANTHER" id="PTHR32472">
    <property type="entry name" value="DNA REPAIR PROTEIN RADA"/>
    <property type="match status" value="1"/>
</dbReference>
<dbReference type="AlphaFoldDB" id="A0A7N0T9I6"/>
<dbReference type="Gene3D" id="3.40.50.300">
    <property type="entry name" value="P-loop containing nucleotide triphosphate hydrolases"/>
    <property type="match status" value="1"/>
</dbReference>
<dbReference type="SUPFAM" id="SSF52540">
    <property type="entry name" value="P-loop containing nucleoside triphosphate hydrolases"/>
    <property type="match status" value="1"/>
</dbReference>
<protein>
    <recommendedName>
        <fullName evidence="1">TIR domain-containing protein</fullName>
    </recommendedName>
</protein>
<dbReference type="Gramene" id="Kaladp0026s0040.2.v1.1">
    <property type="protein sequence ID" value="Kaladp0026s0040.2.v1.1.CDS.1"/>
    <property type="gene ID" value="Kaladp0026s0040.v1.1"/>
</dbReference>
<dbReference type="PROSITE" id="PS50104">
    <property type="entry name" value="TIR"/>
    <property type="match status" value="1"/>
</dbReference>
<evidence type="ECO:0000313" key="3">
    <source>
        <dbReference type="Proteomes" id="UP000594263"/>
    </source>
</evidence>
<organism evidence="2 3">
    <name type="scientific">Kalanchoe fedtschenkoi</name>
    <name type="common">Lavender scallops</name>
    <name type="synonym">South American air plant</name>
    <dbReference type="NCBI Taxonomy" id="63787"/>
    <lineage>
        <taxon>Eukaryota</taxon>
        <taxon>Viridiplantae</taxon>
        <taxon>Streptophyta</taxon>
        <taxon>Embryophyta</taxon>
        <taxon>Tracheophyta</taxon>
        <taxon>Spermatophyta</taxon>
        <taxon>Magnoliopsida</taxon>
        <taxon>eudicotyledons</taxon>
        <taxon>Gunneridae</taxon>
        <taxon>Pentapetalae</taxon>
        <taxon>Saxifragales</taxon>
        <taxon>Crassulaceae</taxon>
        <taxon>Kalanchoe</taxon>
    </lineage>
</organism>
<dbReference type="GO" id="GO:0007165">
    <property type="term" value="P:signal transduction"/>
    <property type="evidence" value="ECO:0007669"/>
    <property type="project" value="InterPro"/>
</dbReference>
<proteinExistence type="predicted"/>
<dbReference type="GO" id="GO:0000725">
    <property type="term" value="P:recombinational repair"/>
    <property type="evidence" value="ECO:0007669"/>
    <property type="project" value="TreeGrafter"/>
</dbReference>
<dbReference type="Gramene" id="Kaladp0026s0040.1.v1.1">
    <property type="protein sequence ID" value="Kaladp0026s0040.1.v1.1.CDS.1"/>
    <property type="gene ID" value="Kaladp0026s0040.v1.1"/>
</dbReference>
<feature type="domain" description="TIR" evidence="1">
    <location>
        <begin position="158"/>
        <end position="277"/>
    </location>
</feature>
<dbReference type="Proteomes" id="UP000594263">
    <property type="component" value="Unplaced"/>
</dbReference>
<name>A0A7N0T9I6_KALFE</name>
<reference evidence="2" key="1">
    <citation type="submission" date="2021-01" db="UniProtKB">
        <authorList>
            <consortium name="EnsemblPlants"/>
        </authorList>
    </citation>
    <scope>IDENTIFICATION</scope>
</reference>
<dbReference type="SUPFAM" id="SSF52200">
    <property type="entry name" value="Toll/Interleukin receptor TIR domain"/>
    <property type="match status" value="1"/>
</dbReference>
<dbReference type="InterPro" id="IPR027417">
    <property type="entry name" value="P-loop_NTPase"/>
</dbReference>